<gene>
    <name evidence="2" type="ORF">TcWFU_002741</name>
</gene>
<evidence type="ECO:0000313" key="2">
    <source>
        <dbReference type="EMBL" id="KAL5106666.1"/>
    </source>
</evidence>
<evidence type="ECO:0000313" key="3">
    <source>
        <dbReference type="Proteomes" id="UP001651158"/>
    </source>
</evidence>
<sequence>MDRWTDGRIDAFYTDMQTVAGWGNVGELHASIQDKNATLVYFYAFAETSLYSSPHASFIMEAKLRHIWPIELSRLRHVLFHITVTCAPMPPFIASLITLISFSTLPLHRLARLPCRLSALRLLSTALIDAMVRVPLSMLYPPHPPRALYPPLLPHTAVITIRHL</sequence>
<organism evidence="2 3">
    <name type="scientific">Taenia crassiceps</name>
    <dbReference type="NCBI Taxonomy" id="6207"/>
    <lineage>
        <taxon>Eukaryota</taxon>
        <taxon>Metazoa</taxon>
        <taxon>Spiralia</taxon>
        <taxon>Lophotrochozoa</taxon>
        <taxon>Platyhelminthes</taxon>
        <taxon>Cestoda</taxon>
        <taxon>Eucestoda</taxon>
        <taxon>Cyclophyllidea</taxon>
        <taxon>Taeniidae</taxon>
        <taxon>Taenia</taxon>
    </lineage>
</organism>
<accession>A0ABR4QAB2</accession>
<evidence type="ECO:0000256" key="1">
    <source>
        <dbReference type="SAM" id="Phobius"/>
    </source>
</evidence>
<keyword evidence="1" id="KW-0472">Membrane</keyword>
<keyword evidence="1" id="KW-1133">Transmembrane helix</keyword>
<reference evidence="2 3" key="1">
    <citation type="journal article" date="2022" name="Front. Cell. Infect. Microbiol.">
        <title>The Genomes of Two Strains of Taenia crassiceps the Animal Model for the Study of Human Cysticercosis.</title>
        <authorList>
            <person name="Bobes R.J."/>
            <person name="Estrada K."/>
            <person name="Rios-Valencia D.G."/>
            <person name="Calderon-Gallegos A."/>
            <person name="de la Torre P."/>
            <person name="Carrero J.C."/>
            <person name="Sanchez-Flores A."/>
            <person name="Laclette J.P."/>
        </authorList>
    </citation>
    <scope>NUCLEOTIDE SEQUENCE [LARGE SCALE GENOMIC DNA]</scope>
    <source>
        <strain evidence="2">WFUcys</strain>
    </source>
</reference>
<dbReference type="Proteomes" id="UP001651158">
    <property type="component" value="Unassembled WGS sequence"/>
</dbReference>
<name>A0ABR4QAB2_9CEST</name>
<keyword evidence="3" id="KW-1185">Reference proteome</keyword>
<keyword evidence="1" id="KW-0812">Transmembrane</keyword>
<dbReference type="EMBL" id="JAKROA010000005">
    <property type="protein sequence ID" value="KAL5106666.1"/>
    <property type="molecule type" value="Genomic_DNA"/>
</dbReference>
<feature type="transmembrane region" description="Helical" evidence="1">
    <location>
        <begin position="78"/>
        <end position="107"/>
    </location>
</feature>
<comment type="caution">
    <text evidence="2">The sequence shown here is derived from an EMBL/GenBank/DDBJ whole genome shotgun (WGS) entry which is preliminary data.</text>
</comment>
<protein>
    <submittedName>
        <fullName evidence="2">Uncharacterized protein</fullName>
    </submittedName>
</protein>
<proteinExistence type="predicted"/>